<feature type="signal peptide" evidence="4">
    <location>
        <begin position="1"/>
        <end position="28"/>
    </location>
</feature>
<sequence length="418" mass="43587">MISFFRRKRALAALVGLAVAGATLTGCASGTSSAGGAAPKGTYTFWDPYPQFDASSAWTKLVEKCGTEAGVTVKRTGYDTSDLTSKALLAGQQNNSPDLLLVDNPVVSTLADAGILTDTSETKTSTASVEKNILAAGQIDGKTYGVPIGANTLALYYNKKVLDAAGVDPSTITSWDALTSALEKISATGNKGITFSGIGTEEGSFQFLPWFWGSGADLTKLDSSDGVSALSLLTDWVNKGYAPNSVINNTQTTSWQEFLTGKFGFSENGTWQLAGVKTSGLDYGIISIPSKSGGAAPAPTGGEFLTIPVQKDTARYQVSEKIQSCLTSTKNYVSTDTTLSYVAPTAAAQQQQLAAQSDLKPWVTAVGDAKGRTSDNLGTKYPKISEQMWKAEQNALSGSQTPAAALQQAQTAAAAAIK</sequence>
<keyword evidence="6" id="KW-1185">Reference proteome</keyword>
<evidence type="ECO:0000313" key="5">
    <source>
        <dbReference type="EMBL" id="GAA4666352.1"/>
    </source>
</evidence>
<evidence type="ECO:0000256" key="3">
    <source>
        <dbReference type="ARBA" id="ARBA00022729"/>
    </source>
</evidence>
<name>A0ABP8VKK0_9MICO</name>
<comment type="similarity">
    <text evidence="1">Belongs to the bacterial solute-binding protein 1 family.</text>
</comment>
<evidence type="ECO:0000256" key="2">
    <source>
        <dbReference type="ARBA" id="ARBA00022448"/>
    </source>
</evidence>
<organism evidence="5 6">
    <name type="scientific">Frondihabitans cladoniiphilus</name>
    <dbReference type="NCBI Taxonomy" id="715785"/>
    <lineage>
        <taxon>Bacteria</taxon>
        <taxon>Bacillati</taxon>
        <taxon>Actinomycetota</taxon>
        <taxon>Actinomycetes</taxon>
        <taxon>Micrococcales</taxon>
        <taxon>Microbacteriaceae</taxon>
        <taxon>Frondihabitans</taxon>
    </lineage>
</organism>
<dbReference type="Proteomes" id="UP001501295">
    <property type="component" value="Unassembled WGS sequence"/>
</dbReference>
<proteinExistence type="inferred from homology"/>
<dbReference type="EMBL" id="BAABLM010000001">
    <property type="protein sequence ID" value="GAA4666352.1"/>
    <property type="molecule type" value="Genomic_DNA"/>
</dbReference>
<keyword evidence="3 4" id="KW-0732">Signal</keyword>
<dbReference type="PROSITE" id="PS51257">
    <property type="entry name" value="PROKAR_LIPOPROTEIN"/>
    <property type="match status" value="1"/>
</dbReference>
<reference evidence="6" key="1">
    <citation type="journal article" date="2019" name="Int. J. Syst. Evol. Microbiol.">
        <title>The Global Catalogue of Microorganisms (GCM) 10K type strain sequencing project: providing services to taxonomists for standard genome sequencing and annotation.</title>
        <authorList>
            <consortium name="The Broad Institute Genomics Platform"/>
            <consortium name="The Broad Institute Genome Sequencing Center for Infectious Disease"/>
            <person name="Wu L."/>
            <person name="Ma J."/>
        </authorList>
    </citation>
    <scope>NUCLEOTIDE SEQUENCE [LARGE SCALE GENOMIC DNA]</scope>
    <source>
        <strain evidence="6">JCM 18956</strain>
    </source>
</reference>
<dbReference type="InterPro" id="IPR006059">
    <property type="entry name" value="SBP"/>
</dbReference>
<dbReference type="SUPFAM" id="SSF53850">
    <property type="entry name" value="Periplasmic binding protein-like II"/>
    <property type="match status" value="1"/>
</dbReference>
<protein>
    <submittedName>
        <fullName evidence="5">ABC transporter substrate-binding protein</fullName>
    </submittedName>
</protein>
<dbReference type="PANTHER" id="PTHR30061">
    <property type="entry name" value="MALTOSE-BINDING PERIPLASMIC PROTEIN"/>
    <property type="match status" value="1"/>
</dbReference>
<dbReference type="PANTHER" id="PTHR30061:SF50">
    <property type="entry name" value="MALTOSE_MALTODEXTRIN-BINDING PERIPLASMIC PROTEIN"/>
    <property type="match status" value="1"/>
</dbReference>
<dbReference type="Gene3D" id="3.40.190.10">
    <property type="entry name" value="Periplasmic binding protein-like II"/>
    <property type="match status" value="2"/>
</dbReference>
<accession>A0ABP8VKK0</accession>
<keyword evidence="2" id="KW-0813">Transport</keyword>
<feature type="chain" id="PRO_5046617960" evidence="4">
    <location>
        <begin position="29"/>
        <end position="418"/>
    </location>
</feature>
<dbReference type="RefSeq" id="WP_345372847.1">
    <property type="nucleotide sequence ID" value="NZ_BAABLM010000001.1"/>
</dbReference>
<evidence type="ECO:0000256" key="4">
    <source>
        <dbReference type="SAM" id="SignalP"/>
    </source>
</evidence>
<comment type="caution">
    <text evidence="5">The sequence shown here is derived from an EMBL/GenBank/DDBJ whole genome shotgun (WGS) entry which is preliminary data.</text>
</comment>
<evidence type="ECO:0000313" key="6">
    <source>
        <dbReference type="Proteomes" id="UP001501295"/>
    </source>
</evidence>
<evidence type="ECO:0000256" key="1">
    <source>
        <dbReference type="ARBA" id="ARBA00008520"/>
    </source>
</evidence>
<dbReference type="Pfam" id="PF13416">
    <property type="entry name" value="SBP_bac_8"/>
    <property type="match status" value="1"/>
</dbReference>
<gene>
    <name evidence="5" type="ORF">GCM10025780_05030</name>
</gene>